<keyword evidence="1" id="KW-1133">Transmembrane helix</keyword>
<keyword evidence="1" id="KW-0812">Transmembrane</keyword>
<keyword evidence="3" id="KW-1185">Reference proteome</keyword>
<reference evidence="2" key="2">
    <citation type="submission" date="2023-01" db="EMBL/GenBank/DDBJ databases">
        <authorList>
            <person name="Sun Q."/>
            <person name="Evtushenko L."/>
        </authorList>
    </citation>
    <scope>NUCLEOTIDE SEQUENCE</scope>
    <source>
        <strain evidence="2">VKM B-2789</strain>
    </source>
</reference>
<accession>A0A9W6K129</accession>
<proteinExistence type="predicted"/>
<dbReference type="AlphaFoldDB" id="A0A9W6K129"/>
<reference evidence="2" key="1">
    <citation type="journal article" date="2014" name="Int. J. Syst. Evol. Microbiol.">
        <title>Complete genome sequence of Corynebacterium casei LMG S-19264T (=DSM 44701T), isolated from a smear-ripened cheese.</title>
        <authorList>
            <consortium name="US DOE Joint Genome Institute (JGI-PGF)"/>
            <person name="Walter F."/>
            <person name="Albersmeier A."/>
            <person name="Kalinowski J."/>
            <person name="Ruckert C."/>
        </authorList>
    </citation>
    <scope>NUCLEOTIDE SEQUENCE</scope>
    <source>
        <strain evidence="2">VKM B-2789</strain>
    </source>
</reference>
<sequence>MHSGAAMNETLTVLAIVLMVAAIVGGGLSVLGHQLPVIASKGRQIVLFAFGVSILIAVHFPDRFRPKPLPPPLPAPVEPVTIAKPTPPPTVENKTDPPPALSLSSFLCGVNTYGSGVAASTRTQIQNKLVALGCNVDSSLYLYPAECREPAHTPASPNGDWKGFAARNSVIYYDDDNRPLALSLAAALKMLTGFTFSANKGGGQCINPTVFPRIIMIHFRDDVPK</sequence>
<protein>
    <submittedName>
        <fullName evidence="2">Uncharacterized protein</fullName>
    </submittedName>
</protein>
<feature type="transmembrane region" description="Helical" evidence="1">
    <location>
        <begin position="12"/>
        <end position="32"/>
    </location>
</feature>
<evidence type="ECO:0000256" key="1">
    <source>
        <dbReference type="SAM" id="Phobius"/>
    </source>
</evidence>
<dbReference type="Proteomes" id="UP001143330">
    <property type="component" value="Unassembled WGS sequence"/>
</dbReference>
<evidence type="ECO:0000313" key="2">
    <source>
        <dbReference type="EMBL" id="GLK86837.1"/>
    </source>
</evidence>
<organism evidence="2 3">
    <name type="scientific">Ancylobacter defluvii</name>
    <dbReference type="NCBI Taxonomy" id="1282440"/>
    <lineage>
        <taxon>Bacteria</taxon>
        <taxon>Pseudomonadati</taxon>
        <taxon>Pseudomonadota</taxon>
        <taxon>Alphaproteobacteria</taxon>
        <taxon>Hyphomicrobiales</taxon>
        <taxon>Xanthobacteraceae</taxon>
        <taxon>Ancylobacter</taxon>
    </lineage>
</organism>
<dbReference type="EMBL" id="BSFM01000021">
    <property type="protein sequence ID" value="GLK86837.1"/>
    <property type="molecule type" value="Genomic_DNA"/>
</dbReference>
<evidence type="ECO:0000313" key="3">
    <source>
        <dbReference type="Proteomes" id="UP001143330"/>
    </source>
</evidence>
<name>A0A9W6K129_9HYPH</name>
<comment type="caution">
    <text evidence="2">The sequence shown here is derived from an EMBL/GenBank/DDBJ whole genome shotgun (WGS) entry which is preliminary data.</text>
</comment>
<keyword evidence="1" id="KW-0472">Membrane</keyword>
<gene>
    <name evidence="2" type="ORF">GCM10017653_49070</name>
</gene>
<feature type="transmembrane region" description="Helical" evidence="1">
    <location>
        <begin position="44"/>
        <end position="61"/>
    </location>
</feature>